<dbReference type="Pfam" id="PF18029">
    <property type="entry name" value="Glyoxalase_6"/>
    <property type="match status" value="1"/>
</dbReference>
<dbReference type="RefSeq" id="WP_006594406.1">
    <property type="nucleotide sequence ID" value="NZ_BAHD01000085.1"/>
</dbReference>
<proteinExistence type="predicted"/>
<evidence type="ECO:0000259" key="1">
    <source>
        <dbReference type="PROSITE" id="PS51819"/>
    </source>
</evidence>
<dbReference type="CDD" id="cd06587">
    <property type="entry name" value="VOC"/>
    <property type="match status" value="1"/>
</dbReference>
<accession>K6XGD1</accession>
<dbReference type="SUPFAM" id="SSF54593">
    <property type="entry name" value="Glyoxalase/Bleomycin resistance protein/Dihydroxybiphenyl dioxygenase"/>
    <property type="match status" value="1"/>
</dbReference>
<feature type="domain" description="VOC" evidence="1">
    <location>
        <begin position="3"/>
        <end position="113"/>
    </location>
</feature>
<dbReference type="AlphaFoldDB" id="K6XGD1"/>
<dbReference type="InterPro" id="IPR029068">
    <property type="entry name" value="Glyas_Bleomycin-R_OHBP_Dase"/>
</dbReference>
<gene>
    <name evidence="2" type="ORF">KILIM_085_00190</name>
</gene>
<dbReference type="OrthoDB" id="5524593at2"/>
<dbReference type="InterPro" id="IPR041581">
    <property type="entry name" value="Glyoxalase_6"/>
</dbReference>
<dbReference type="eggNOG" id="COG0346">
    <property type="taxonomic scope" value="Bacteria"/>
</dbReference>
<dbReference type="EMBL" id="BAHD01000085">
    <property type="protein sequence ID" value="GAB97874.1"/>
    <property type="molecule type" value="Genomic_DNA"/>
</dbReference>
<dbReference type="PANTHER" id="PTHR35908">
    <property type="entry name" value="HYPOTHETICAL FUSION PROTEIN"/>
    <property type="match status" value="1"/>
</dbReference>
<comment type="caution">
    <text evidence="2">The sequence shown here is derived from an EMBL/GenBank/DDBJ whole genome shotgun (WGS) entry which is preliminary data.</text>
</comment>
<evidence type="ECO:0000313" key="3">
    <source>
        <dbReference type="Proteomes" id="UP000008366"/>
    </source>
</evidence>
<dbReference type="PROSITE" id="PS51819">
    <property type="entry name" value="VOC"/>
    <property type="match status" value="1"/>
</dbReference>
<sequence length="124" mass="14005">MLALRAVVFDTTDPSALAQFWSQVTSSPIAYDWGEFVLVNWEPRLAFQYVSHPTPGKNRIHIDLRSSDERTAEVEIERIVELGATRIGSVEMRGASWVVLADPDGNEFCLFRTVPEQVERALLN</sequence>
<dbReference type="InterPro" id="IPR037523">
    <property type="entry name" value="VOC_core"/>
</dbReference>
<dbReference type="Gene3D" id="3.10.180.10">
    <property type="entry name" value="2,3-Dihydroxybiphenyl 1,2-Dioxygenase, domain 1"/>
    <property type="match status" value="1"/>
</dbReference>
<protein>
    <recommendedName>
        <fullName evidence="1">VOC domain-containing protein</fullName>
    </recommendedName>
</protein>
<dbReference type="Proteomes" id="UP000008366">
    <property type="component" value="Unassembled WGS sequence"/>
</dbReference>
<reference evidence="2 3" key="1">
    <citation type="submission" date="2012-08" db="EMBL/GenBank/DDBJ databases">
        <title>Whole genome shotgun sequence of Kineosphaera limosa NBRC 100340.</title>
        <authorList>
            <person name="Yoshida I."/>
            <person name="Isaki S."/>
            <person name="Hosoyama A."/>
            <person name="Tsuchikane K."/>
            <person name="Katsumata H."/>
            <person name="Ando Y."/>
            <person name="Ohji S."/>
            <person name="Hamada M."/>
            <person name="Tamura T."/>
            <person name="Yamazoe A."/>
            <person name="Yamazaki S."/>
            <person name="Fujita N."/>
        </authorList>
    </citation>
    <scope>NUCLEOTIDE SEQUENCE [LARGE SCALE GENOMIC DNA]</scope>
    <source>
        <strain evidence="2 3">NBRC 100340</strain>
    </source>
</reference>
<name>K6XGD1_9MICO</name>
<dbReference type="STRING" id="1184609.KILIM_085_00190"/>
<organism evidence="2 3">
    <name type="scientific">Kineosphaera limosa NBRC 100340</name>
    <dbReference type="NCBI Taxonomy" id="1184609"/>
    <lineage>
        <taxon>Bacteria</taxon>
        <taxon>Bacillati</taxon>
        <taxon>Actinomycetota</taxon>
        <taxon>Actinomycetes</taxon>
        <taxon>Micrococcales</taxon>
        <taxon>Dermatophilaceae</taxon>
        <taxon>Kineosphaera</taxon>
    </lineage>
</organism>
<keyword evidence="3" id="KW-1185">Reference proteome</keyword>
<dbReference type="PANTHER" id="PTHR35908:SF1">
    <property type="entry name" value="CONSERVED PROTEIN"/>
    <property type="match status" value="1"/>
</dbReference>
<evidence type="ECO:0000313" key="2">
    <source>
        <dbReference type="EMBL" id="GAB97874.1"/>
    </source>
</evidence>